<dbReference type="GO" id="GO:0015203">
    <property type="term" value="F:polyamine transmembrane transporter activity"/>
    <property type="evidence" value="ECO:0007669"/>
    <property type="project" value="TreeGrafter"/>
</dbReference>
<keyword evidence="5 7" id="KW-0472">Membrane</keyword>
<dbReference type="AlphaFoldDB" id="A0A0H1BQZ4"/>
<dbReference type="InterPro" id="IPR036259">
    <property type="entry name" value="MFS_trans_sf"/>
</dbReference>
<feature type="transmembrane region" description="Helical" evidence="7">
    <location>
        <begin position="114"/>
        <end position="138"/>
    </location>
</feature>
<feature type="compositionally biased region" description="Basic and acidic residues" evidence="6">
    <location>
        <begin position="43"/>
        <end position="64"/>
    </location>
</feature>
<evidence type="ECO:0000256" key="5">
    <source>
        <dbReference type="ARBA" id="ARBA00023136"/>
    </source>
</evidence>
<comment type="caution">
    <text evidence="8">The sequence shown here is derived from an EMBL/GenBank/DDBJ whole genome shotgun (WGS) entry which is preliminary data.</text>
</comment>
<dbReference type="STRING" id="2060906.A0A0H1BQZ4"/>
<keyword evidence="3 7" id="KW-0812">Transmembrane</keyword>
<organism evidence="8 9">
    <name type="scientific">Blastomyces silverae</name>
    <dbReference type="NCBI Taxonomy" id="2060906"/>
    <lineage>
        <taxon>Eukaryota</taxon>
        <taxon>Fungi</taxon>
        <taxon>Dikarya</taxon>
        <taxon>Ascomycota</taxon>
        <taxon>Pezizomycotina</taxon>
        <taxon>Eurotiomycetes</taxon>
        <taxon>Eurotiomycetidae</taxon>
        <taxon>Onygenales</taxon>
        <taxon>Ajellomycetaceae</taxon>
        <taxon>Blastomyces</taxon>
    </lineage>
</organism>
<evidence type="ECO:0000313" key="8">
    <source>
        <dbReference type="EMBL" id="KLJ13452.1"/>
    </source>
</evidence>
<dbReference type="EMBL" id="LDEV01000341">
    <property type="protein sequence ID" value="KLJ13452.1"/>
    <property type="molecule type" value="Genomic_DNA"/>
</dbReference>
<feature type="transmembrane region" description="Helical" evidence="7">
    <location>
        <begin position="509"/>
        <end position="527"/>
    </location>
</feature>
<evidence type="ECO:0000256" key="6">
    <source>
        <dbReference type="SAM" id="MobiDB-lite"/>
    </source>
</evidence>
<name>A0A0H1BQZ4_9EURO</name>
<feature type="transmembrane region" description="Helical" evidence="7">
    <location>
        <begin position="207"/>
        <end position="232"/>
    </location>
</feature>
<dbReference type="Gene3D" id="1.20.1250.20">
    <property type="entry name" value="MFS general substrate transporter like domains"/>
    <property type="match status" value="1"/>
</dbReference>
<comment type="subcellular location">
    <subcellularLocation>
        <location evidence="1">Membrane</location>
        <topology evidence="1">Multi-pass membrane protein</topology>
    </subcellularLocation>
</comment>
<evidence type="ECO:0000256" key="7">
    <source>
        <dbReference type="SAM" id="Phobius"/>
    </source>
</evidence>
<dbReference type="PANTHER" id="PTHR23502">
    <property type="entry name" value="MAJOR FACILITATOR SUPERFAMILY"/>
    <property type="match status" value="1"/>
</dbReference>
<evidence type="ECO:0000313" key="9">
    <source>
        <dbReference type="Proteomes" id="UP000053573"/>
    </source>
</evidence>
<feature type="region of interest" description="Disordered" evidence="6">
    <location>
        <begin position="1"/>
        <end position="77"/>
    </location>
</feature>
<keyword evidence="9" id="KW-1185">Reference proteome</keyword>
<evidence type="ECO:0000256" key="3">
    <source>
        <dbReference type="ARBA" id="ARBA00022692"/>
    </source>
</evidence>
<dbReference type="SUPFAM" id="SSF103473">
    <property type="entry name" value="MFS general substrate transporter"/>
    <property type="match status" value="1"/>
</dbReference>
<feature type="transmembrane region" description="Helical" evidence="7">
    <location>
        <begin position="244"/>
        <end position="266"/>
    </location>
</feature>
<accession>A0A0H1BQZ4</accession>
<protein>
    <submittedName>
        <fullName evidence="8">Uncharacterized protein</fullName>
    </submittedName>
</protein>
<dbReference type="InterPro" id="IPR011701">
    <property type="entry name" value="MFS"/>
</dbReference>
<feature type="transmembrane region" description="Helical" evidence="7">
    <location>
        <begin position="182"/>
        <end position="201"/>
    </location>
</feature>
<dbReference type="GO" id="GO:0010509">
    <property type="term" value="P:intracellular polyamine homeostasis"/>
    <property type="evidence" value="ECO:0007669"/>
    <property type="project" value="TreeGrafter"/>
</dbReference>
<evidence type="ECO:0000256" key="4">
    <source>
        <dbReference type="ARBA" id="ARBA00022989"/>
    </source>
</evidence>
<reference evidence="9" key="1">
    <citation type="journal article" date="2015" name="PLoS Genet.">
        <title>The dynamic genome and transcriptome of the human fungal pathogen Blastomyces and close relative Emmonsia.</title>
        <authorList>
            <person name="Munoz J.F."/>
            <person name="Gauthier G.M."/>
            <person name="Desjardins C.A."/>
            <person name="Gallo J.E."/>
            <person name="Holder J."/>
            <person name="Sullivan T.D."/>
            <person name="Marty A.J."/>
            <person name="Carmen J.C."/>
            <person name="Chen Z."/>
            <person name="Ding L."/>
            <person name="Gujja S."/>
            <person name="Magrini V."/>
            <person name="Misas E."/>
            <person name="Mitreva M."/>
            <person name="Priest M."/>
            <person name="Saif S."/>
            <person name="Whiston E.A."/>
            <person name="Young S."/>
            <person name="Zeng Q."/>
            <person name="Goldman W.E."/>
            <person name="Mardis E.R."/>
            <person name="Taylor J.W."/>
            <person name="McEwen J.G."/>
            <person name="Clay O.K."/>
            <person name="Klein B.S."/>
            <person name="Cuomo C.A."/>
        </authorList>
    </citation>
    <scope>NUCLEOTIDE SEQUENCE [LARGE SCALE GENOMIC DNA]</scope>
    <source>
        <strain evidence="9">UAMH 139</strain>
    </source>
</reference>
<evidence type="ECO:0000256" key="2">
    <source>
        <dbReference type="ARBA" id="ARBA00022448"/>
    </source>
</evidence>
<keyword evidence="4 7" id="KW-1133">Transmembrane helix</keyword>
<feature type="transmembrane region" description="Helical" evidence="7">
    <location>
        <begin position="387"/>
        <end position="411"/>
    </location>
</feature>
<dbReference type="CDD" id="cd17323">
    <property type="entry name" value="MFS_Tpo1_MDR_like"/>
    <property type="match status" value="1"/>
</dbReference>
<feature type="transmembrane region" description="Helical" evidence="7">
    <location>
        <begin position="442"/>
        <end position="459"/>
    </location>
</feature>
<dbReference type="OrthoDB" id="3936150at2759"/>
<feature type="transmembrane region" description="Helical" evidence="7">
    <location>
        <begin position="533"/>
        <end position="552"/>
    </location>
</feature>
<keyword evidence="2" id="KW-0813">Transport</keyword>
<feature type="compositionally biased region" description="Polar residues" evidence="6">
    <location>
        <begin position="68"/>
        <end position="77"/>
    </location>
</feature>
<feature type="transmembrane region" description="Helical" evidence="7">
    <location>
        <begin position="465"/>
        <end position="488"/>
    </location>
</feature>
<dbReference type="Proteomes" id="UP000053573">
    <property type="component" value="Unassembled WGS sequence"/>
</dbReference>
<dbReference type="GO" id="GO:0005886">
    <property type="term" value="C:plasma membrane"/>
    <property type="evidence" value="ECO:0007669"/>
    <property type="project" value="TreeGrafter"/>
</dbReference>
<feature type="transmembrane region" description="Helical" evidence="7">
    <location>
        <begin position="150"/>
        <end position="170"/>
    </location>
</feature>
<dbReference type="Pfam" id="PF07690">
    <property type="entry name" value="MFS_1"/>
    <property type="match status" value="1"/>
</dbReference>
<dbReference type="FunFam" id="1.20.1250.20:FF:000172">
    <property type="entry name" value="MFS multidrug resistance transporter"/>
    <property type="match status" value="1"/>
</dbReference>
<dbReference type="PANTHER" id="PTHR23502:SF5">
    <property type="entry name" value="QUINIDINE RESISTANCE PROTEIN 3"/>
    <property type="match status" value="1"/>
</dbReference>
<evidence type="ECO:0000256" key="1">
    <source>
        <dbReference type="ARBA" id="ARBA00004141"/>
    </source>
</evidence>
<feature type="transmembrane region" description="Helical" evidence="7">
    <location>
        <begin position="272"/>
        <end position="290"/>
    </location>
</feature>
<sequence>MALSESDGEVSRLPAQEYETPVTEKYHGTVDQGDVIGEQSLPRTDDTRGDAKSSRSRSCSREEDGGTNLATRQGTNPYSAAVVVPRNKRRGLLGRLALLPEVEDPQKYPRKTKWLITLIIAIAAVAAPLGSAIFYPALGEVASSLNTTPTVTNLSIALYMLSMGICPLWWSTFSETFGRRSIYIISFLLFNVFNILSAVATSIEMLIVLRLLSGGAAASVQAIGAGTIADIWEPRERGRAMGTFFLGPLCGPLLAPVIGGAMSQAWGWRSTQWFLTIYGSISLLVLVFGLPETLVVRKNLVAGVEPNPELSRTLSRVSSRQVAQNTAKWLKILRMVLVDPLKILLYLRFPAVLLTVLYGSITFGSLYVLNISIQTTFSQPPYNFSVLLVGLLYIPHSVGYILSSVFGGMWMDSIMQREAKKANRVDESGMYIYRPEDRMGENAWLGAFIYPAAMIWYGWAAEKHLFWAIPIIANFFFGVGSMIIFSTATTMLTEFMPQRSSSGVAVNNFMRNIFSCVGGVVAAPIIHAIGNGWLFTILSLVAFAAGSVIWAMRRFGPRWRLSMEAKVR</sequence>
<gene>
    <name evidence="8" type="ORF">EMPG_11603</name>
</gene>
<proteinExistence type="predicted"/>
<feature type="transmembrane region" description="Helical" evidence="7">
    <location>
        <begin position="343"/>
        <end position="367"/>
    </location>
</feature>